<dbReference type="GO" id="GO:0030488">
    <property type="term" value="P:tRNA methylation"/>
    <property type="evidence" value="ECO:0007669"/>
    <property type="project" value="TreeGrafter"/>
</dbReference>
<protein>
    <submittedName>
        <fullName evidence="3">tRNA modification GTPase TrmE</fullName>
    </submittedName>
</protein>
<dbReference type="PANTHER" id="PTHR42714:SF2">
    <property type="entry name" value="TRNA MODIFICATION GTPASE GTPBP3, MITOCHONDRIAL"/>
    <property type="match status" value="1"/>
</dbReference>
<dbReference type="EMBL" id="FUZI01000003">
    <property type="protein sequence ID" value="SKC32594.1"/>
    <property type="molecule type" value="Genomic_DNA"/>
</dbReference>
<feature type="transmembrane region" description="Helical" evidence="1">
    <location>
        <begin position="48"/>
        <end position="68"/>
    </location>
</feature>
<name>A0A1T5I0L3_9GAMM</name>
<dbReference type="GO" id="GO:0005525">
    <property type="term" value="F:GTP binding"/>
    <property type="evidence" value="ECO:0007669"/>
    <property type="project" value="InterPro"/>
</dbReference>
<evidence type="ECO:0000256" key="1">
    <source>
        <dbReference type="SAM" id="Phobius"/>
    </source>
</evidence>
<dbReference type="InterPro" id="IPR006073">
    <property type="entry name" value="GTP-bd"/>
</dbReference>
<dbReference type="Proteomes" id="UP000189966">
    <property type="component" value="Unassembled WGS sequence"/>
</dbReference>
<evidence type="ECO:0000313" key="4">
    <source>
        <dbReference type="Proteomes" id="UP000189966"/>
    </source>
</evidence>
<accession>A0A1T5I0L3</accession>
<reference evidence="3 4" key="1">
    <citation type="submission" date="2017-02" db="EMBL/GenBank/DDBJ databases">
        <authorList>
            <person name="Peterson S.W."/>
        </authorList>
    </citation>
    <scope>NUCLEOTIDE SEQUENCE [LARGE SCALE GENOMIC DNA]</scope>
    <source>
        <strain evidence="4">type strain: NCCB 100098</strain>
    </source>
</reference>
<dbReference type="GO" id="GO:0002098">
    <property type="term" value="P:tRNA wobble uridine modification"/>
    <property type="evidence" value="ECO:0007669"/>
    <property type="project" value="TreeGrafter"/>
</dbReference>
<dbReference type="SUPFAM" id="SSF52540">
    <property type="entry name" value="P-loop containing nucleoside triphosphate hydrolases"/>
    <property type="match status" value="1"/>
</dbReference>
<evidence type="ECO:0000313" key="3">
    <source>
        <dbReference type="EMBL" id="SKC32594.1"/>
    </source>
</evidence>
<dbReference type="RefSeq" id="WP_080157584.1">
    <property type="nucleotide sequence ID" value="NZ_FUZI01000003.1"/>
</dbReference>
<dbReference type="Gene3D" id="3.40.50.300">
    <property type="entry name" value="P-loop containing nucleotide triphosphate hydrolases"/>
    <property type="match status" value="1"/>
</dbReference>
<proteinExistence type="predicted"/>
<gene>
    <name evidence="3" type="ORF">CZ809_02110</name>
</gene>
<sequence length="513" mass="57605">MKRVSKSYQLINQLSEGLFPLLMLAVCLPIMVLAGFGVVDLIQQGQWLLFFAIIAGGCLVAFLPYWWLRRKRVVANAVMDDIAPLHVAANPQWSEHDQQVWQQMTLVIDKQLADDSAWESLQAHAYVLVADVAAQYHQQSSSQKLAFTAPEFLMMVEEVSRRYRHFLQQHVPFSEKITLTSLKQGYAIKDKMGYAKSAYDVYRLFRIATPTGWLAEVRGLVVGKLFDDVSAEVQSKLKATLLQEVASVAIDLYSGRFKLDDAAVPHSQLQDHDQQATAIAVEPLRVAVVGQVSAGKSSVINGLLGEIAAEVSALPSTDKATTYKCEVDGLDLINLIDLPGIDGSAEIEKKLLKQMTESDVVIWVLKANQSSRQLDVTLKSAFDSFYKQPQNQQRKAPKLIMLVNQVDKLKPVDEWLPPYDLESPQTDKGQIISDAVKYNREVMHAEYILPFSVSSDRIPYNLDSLQSQLQQVYQDGINTQLNRRRAQGETIDYTEQAKRLYRLGKLVFDAATK</sequence>
<dbReference type="InterPro" id="IPR027417">
    <property type="entry name" value="P-loop_NTPase"/>
</dbReference>
<feature type="domain" description="G" evidence="2">
    <location>
        <begin position="285"/>
        <end position="382"/>
    </location>
</feature>
<keyword evidence="1" id="KW-0812">Transmembrane</keyword>
<dbReference type="Pfam" id="PF01926">
    <property type="entry name" value="MMR_HSR1"/>
    <property type="match status" value="1"/>
</dbReference>
<dbReference type="PANTHER" id="PTHR42714">
    <property type="entry name" value="TRNA MODIFICATION GTPASE GTPBP3"/>
    <property type="match status" value="1"/>
</dbReference>
<feature type="transmembrane region" description="Helical" evidence="1">
    <location>
        <begin position="21"/>
        <end position="42"/>
    </location>
</feature>
<dbReference type="GO" id="GO:0005829">
    <property type="term" value="C:cytosol"/>
    <property type="evidence" value="ECO:0007669"/>
    <property type="project" value="TreeGrafter"/>
</dbReference>
<keyword evidence="1" id="KW-0472">Membrane</keyword>
<evidence type="ECO:0000259" key="2">
    <source>
        <dbReference type="Pfam" id="PF01926"/>
    </source>
</evidence>
<dbReference type="AlphaFoldDB" id="A0A1T5I0L3"/>
<dbReference type="OrthoDB" id="238366at2"/>
<organism evidence="3 4">
    <name type="scientific">Photobacterium piscicola</name>
    <dbReference type="NCBI Taxonomy" id="1378299"/>
    <lineage>
        <taxon>Bacteria</taxon>
        <taxon>Pseudomonadati</taxon>
        <taxon>Pseudomonadota</taxon>
        <taxon>Gammaproteobacteria</taxon>
        <taxon>Vibrionales</taxon>
        <taxon>Vibrionaceae</taxon>
        <taxon>Photobacterium</taxon>
    </lineage>
</organism>
<keyword evidence="1" id="KW-1133">Transmembrane helix</keyword>